<dbReference type="GO" id="GO:0000310">
    <property type="term" value="F:xanthine phosphoribosyltransferase activity"/>
    <property type="evidence" value="ECO:0007669"/>
    <property type="project" value="UniProtKB-EC"/>
</dbReference>
<dbReference type="Proteomes" id="UP000298636">
    <property type="component" value="Chromosome"/>
</dbReference>
<dbReference type="InterPro" id="IPR029057">
    <property type="entry name" value="PRTase-like"/>
</dbReference>
<proteinExistence type="predicted"/>
<keyword evidence="10" id="KW-1185">Reference proteome</keyword>
<dbReference type="EC" id="2.4.2.22" evidence="9"/>
<evidence type="ECO:0000313" key="10">
    <source>
        <dbReference type="Proteomes" id="UP000298636"/>
    </source>
</evidence>
<dbReference type="GO" id="GO:0032263">
    <property type="term" value="P:GMP salvage"/>
    <property type="evidence" value="ECO:0007669"/>
    <property type="project" value="TreeGrafter"/>
</dbReference>
<evidence type="ECO:0000259" key="8">
    <source>
        <dbReference type="Pfam" id="PF00156"/>
    </source>
</evidence>
<evidence type="ECO:0000256" key="6">
    <source>
        <dbReference type="ARBA" id="ARBA00022842"/>
    </source>
</evidence>
<protein>
    <submittedName>
        <fullName evidence="9">Xanthine phosphoribosyltransferase</fullName>
        <ecNumber evidence="9">2.4.2.22</ecNumber>
    </submittedName>
</protein>
<evidence type="ECO:0000256" key="7">
    <source>
        <dbReference type="ARBA" id="ARBA00023136"/>
    </source>
</evidence>
<keyword evidence="4" id="KW-0479">Metal-binding</keyword>
<keyword evidence="2 9" id="KW-0328">Glycosyltransferase</keyword>
<dbReference type="GO" id="GO:0006166">
    <property type="term" value="P:purine ribonucleoside salvage"/>
    <property type="evidence" value="ECO:0007669"/>
    <property type="project" value="UniProtKB-KW"/>
</dbReference>
<dbReference type="GO" id="GO:0004422">
    <property type="term" value="F:hypoxanthine phosphoribosyltransferase activity"/>
    <property type="evidence" value="ECO:0007669"/>
    <property type="project" value="TreeGrafter"/>
</dbReference>
<dbReference type="GO" id="GO:0032264">
    <property type="term" value="P:IMP salvage"/>
    <property type="evidence" value="ECO:0007669"/>
    <property type="project" value="TreeGrafter"/>
</dbReference>
<dbReference type="CDD" id="cd06223">
    <property type="entry name" value="PRTases_typeI"/>
    <property type="match status" value="1"/>
</dbReference>
<dbReference type="GO" id="GO:0046872">
    <property type="term" value="F:metal ion binding"/>
    <property type="evidence" value="ECO:0007669"/>
    <property type="project" value="UniProtKB-KW"/>
</dbReference>
<keyword evidence="5" id="KW-0660">Purine salvage</keyword>
<dbReference type="Gene3D" id="3.40.50.2020">
    <property type="match status" value="1"/>
</dbReference>
<keyword evidence="3 9" id="KW-0808">Transferase</keyword>
<evidence type="ECO:0000256" key="1">
    <source>
        <dbReference type="ARBA" id="ARBA00022475"/>
    </source>
</evidence>
<organism evidence="9 10">
    <name type="scientific">Buchnera aphidicola</name>
    <name type="common">Stegophylla sp.</name>
    <dbReference type="NCBI Taxonomy" id="2315800"/>
    <lineage>
        <taxon>Bacteria</taxon>
        <taxon>Pseudomonadati</taxon>
        <taxon>Pseudomonadota</taxon>
        <taxon>Gammaproteobacteria</taxon>
        <taxon>Enterobacterales</taxon>
        <taxon>Erwiniaceae</taxon>
        <taxon>Buchnera</taxon>
    </lineage>
</organism>
<name>A0A4D6YIV9_9GAMM</name>
<keyword evidence="7" id="KW-0472">Membrane</keyword>
<dbReference type="SUPFAM" id="SSF53271">
    <property type="entry name" value="PRTase-like"/>
    <property type="match status" value="1"/>
</dbReference>
<dbReference type="GO" id="GO:0005829">
    <property type="term" value="C:cytosol"/>
    <property type="evidence" value="ECO:0007669"/>
    <property type="project" value="TreeGrafter"/>
</dbReference>
<gene>
    <name evidence="9" type="ORF">D9V79_00805</name>
</gene>
<dbReference type="OrthoDB" id="9789690at2"/>
<keyword evidence="6" id="KW-0460">Magnesium</keyword>
<dbReference type="PANTHER" id="PTHR39563">
    <property type="entry name" value="XANTHINE PHOSPHORIBOSYLTRANSFERASE"/>
    <property type="match status" value="1"/>
</dbReference>
<reference evidence="9 10" key="1">
    <citation type="submission" date="2018-10" db="EMBL/GenBank/DDBJ databases">
        <title>Comparative functional genomics of the obligate endosymbiont Buchnera aphidicola.</title>
        <authorList>
            <person name="Chong R.A."/>
        </authorList>
    </citation>
    <scope>NUCLEOTIDE SEQUENCE [LARGE SCALE GENOMIC DNA]</scope>
    <source>
        <strain evidence="9 10">Ssp</strain>
    </source>
</reference>
<dbReference type="EMBL" id="CP032998">
    <property type="protein sequence ID" value="QCI26341.1"/>
    <property type="molecule type" value="Genomic_DNA"/>
</dbReference>
<feature type="domain" description="Phosphoribosyltransferase" evidence="8">
    <location>
        <begin position="14"/>
        <end position="138"/>
    </location>
</feature>
<evidence type="ECO:0000313" key="9">
    <source>
        <dbReference type="EMBL" id="QCI26341.1"/>
    </source>
</evidence>
<accession>A0A4D6YIV9</accession>
<dbReference type="GO" id="GO:0032265">
    <property type="term" value="P:XMP salvage"/>
    <property type="evidence" value="ECO:0007669"/>
    <property type="project" value="TreeGrafter"/>
</dbReference>
<dbReference type="NCBIfam" id="NF006613">
    <property type="entry name" value="PRK09177.1"/>
    <property type="match status" value="1"/>
</dbReference>
<evidence type="ECO:0000256" key="4">
    <source>
        <dbReference type="ARBA" id="ARBA00022723"/>
    </source>
</evidence>
<dbReference type="InterPro" id="IPR023747">
    <property type="entry name" value="Xanthine_Guanine_PRibTrfase"/>
</dbReference>
<dbReference type="RefSeq" id="WP_158351747.1">
    <property type="nucleotide sequence ID" value="NZ_CP032998.1"/>
</dbReference>
<sequence length="146" mass="17108">MYTKYSVTWYALQMYVKQLAYKLSSIRKWRSIVAVSRGGLIPAALLAQELNIRLVDTICIDSYNGQHYNKKVLVMKTSPIDSKYTLIVDDLVDTGRTAQIIRSMYPKSYFVTIFAKPQGEKFVHQYVIHVFQYVWIEQPYDILHFI</sequence>
<dbReference type="Pfam" id="PF00156">
    <property type="entry name" value="Pribosyltran"/>
    <property type="match status" value="1"/>
</dbReference>
<evidence type="ECO:0000256" key="3">
    <source>
        <dbReference type="ARBA" id="ARBA00022679"/>
    </source>
</evidence>
<evidence type="ECO:0000256" key="2">
    <source>
        <dbReference type="ARBA" id="ARBA00022676"/>
    </source>
</evidence>
<dbReference type="InterPro" id="IPR000836">
    <property type="entry name" value="PRTase_dom"/>
</dbReference>
<dbReference type="AlphaFoldDB" id="A0A4D6YIV9"/>
<dbReference type="PANTHER" id="PTHR39563:SF1">
    <property type="entry name" value="XANTHINE-GUANINE PHOSPHORIBOSYLTRANSFERASE"/>
    <property type="match status" value="1"/>
</dbReference>
<evidence type="ECO:0000256" key="5">
    <source>
        <dbReference type="ARBA" id="ARBA00022726"/>
    </source>
</evidence>
<keyword evidence="1" id="KW-1003">Cell membrane</keyword>